<gene>
    <name evidence="1" type="ORF">INH39_30800</name>
</gene>
<protein>
    <submittedName>
        <fullName evidence="1">Uncharacterized protein</fullName>
    </submittedName>
</protein>
<sequence length="162" mass="18810">MIVLFQLYHFDQTTFVEKNCTYFSQQANDFASGINRCLIFGCQQTKIRRIHYVRVSFDQRYPDSKGIETAFDSIEAEIVIQFGILNYRADLSTHVATDFSITAFEFFQYKAEAWVTQASLFFIKLADQLRKISIIRIYSFAKQFTSTSSNNHASTGWNTNFP</sequence>
<organism evidence="1 2">
    <name type="scientific">Massilia violaceinigra</name>
    <dbReference type="NCBI Taxonomy" id="2045208"/>
    <lineage>
        <taxon>Bacteria</taxon>
        <taxon>Pseudomonadati</taxon>
        <taxon>Pseudomonadota</taxon>
        <taxon>Betaproteobacteria</taxon>
        <taxon>Burkholderiales</taxon>
        <taxon>Oxalobacteraceae</taxon>
        <taxon>Telluria group</taxon>
        <taxon>Massilia</taxon>
    </lineage>
</organism>
<evidence type="ECO:0000313" key="1">
    <source>
        <dbReference type="EMBL" id="UOD29722.1"/>
    </source>
</evidence>
<name>A0ABY4A5Q3_9BURK</name>
<dbReference type="Proteomes" id="UP000831532">
    <property type="component" value="Chromosome"/>
</dbReference>
<dbReference type="EMBL" id="CP063361">
    <property type="protein sequence ID" value="UOD29722.1"/>
    <property type="molecule type" value="Genomic_DNA"/>
</dbReference>
<keyword evidence="2" id="KW-1185">Reference proteome</keyword>
<accession>A0ABY4A5Q3</accession>
<dbReference type="RefSeq" id="WP_243490976.1">
    <property type="nucleotide sequence ID" value="NZ_CP063361.1"/>
</dbReference>
<proteinExistence type="predicted"/>
<reference evidence="1 2" key="1">
    <citation type="submission" date="2020-10" db="EMBL/GenBank/DDBJ databases">
        <title>Genome analysis of Massilia species.</title>
        <authorList>
            <person name="Jung D.-H."/>
        </authorList>
    </citation>
    <scope>NUCLEOTIDE SEQUENCE [LARGE SCALE GENOMIC DNA]</scope>
    <source>
        <strain evidence="2">sipir</strain>
    </source>
</reference>
<evidence type="ECO:0000313" key="2">
    <source>
        <dbReference type="Proteomes" id="UP000831532"/>
    </source>
</evidence>